<dbReference type="GO" id="GO:0003677">
    <property type="term" value="F:DNA binding"/>
    <property type="evidence" value="ECO:0007669"/>
    <property type="project" value="InterPro"/>
</dbReference>
<accession>A0A2A6BAS7</accession>
<sequence length="389" mass="43030">MRGRSRLLVLSRRLMDQSINRVLPSISSALPSSSSSLPTGSRGIHTTAPTLARFRTTTPAPLKEIGVVLPTIEGVYQPGQLFVHRLFAYKGIILCSFKTKVIEKTDDPKEPVIKRDETQYQVLIHRGDWASMGFPVDLTAYLAESNSYANRGEKVFTTMNGLDCVSHADILPFAGSERSPIDHDLFDRIFHSSEAASESQQAEAGGVPVVRYSIRNEIRPFYMSSTRSWMAPCHVNRETNEGIEVTVTTFYLGTTLSGGQPKHMWRYVMRLNNLTGSTVIVRERHLKVFSLNSMHQLNGHGVVGRQPELTAARPAFQFSSNVDLSQSKGGHMWGSFKMERENGQTFDVHIPAFQLDAPISDSPVPSSPSTPHPPHPSAPSPTPPIPTPE</sequence>
<dbReference type="AlphaFoldDB" id="A0A2A6BAS7"/>
<dbReference type="Proteomes" id="UP000005239">
    <property type="component" value="Unassembled WGS sequence"/>
</dbReference>
<dbReference type="SUPFAM" id="SSF141255">
    <property type="entry name" value="YccV-like"/>
    <property type="match status" value="1"/>
</dbReference>
<organism evidence="2 3">
    <name type="scientific">Pristionchus pacificus</name>
    <name type="common">Parasitic nematode worm</name>
    <dbReference type="NCBI Taxonomy" id="54126"/>
    <lineage>
        <taxon>Eukaryota</taxon>
        <taxon>Metazoa</taxon>
        <taxon>Ecdysozoa</taxon>
        <taxon>Nematoda</taxon>
        <taxon>Chromadorea</taxon>
        <taxon>Rhabditida</taxon>
        <taxon>Rhabditina</taxon>
        <taxon>Diplogasteromorpha</taxon>
        <taxon>Diplogasteroidea</taxon>
        <taxon>Neodiplogasteridae</taxon>
        <taxon>Pristionchus</taxon>
    </lineage>
</organism>
<dbReference type="EnsemblMetazoa" id="PPA15343.1">
    <property type="protein sequence ID" value="PPA15343.1"/>
    <property type="gene ID" value="WBGene00104897"/>
</dbReference>
<feature type="compositionally biased region" description="Pro residues" evidence="1">
    <location>
        <begin position="365"/>
        <end position="389"/>
    </location>
</feature>
<evidence type="ECO:0000256" key="1">
    <source>
        <dbReference type="SAM" id="MobiDB-lite"/>
    </source>
</evidence>
<dbReference type="GO" id="GO:0070987">
    <property type="term" value="P:error-free translesion synthesis"/>
    <property type="evidence" value="ECO:0000318"/>
    <property type="project" value="GO_Central"/>
</dbReference>
<proteinExistence type="predicted"/>
<dbReference type="InterPro" id="IPR011722">
    <property type="entry name" value="Hemimethylated_DNA-bd_dom"/>
</dbReference>
<dbReference type="Pfam" id="PF04379">
    <property type="entry name" value="DUF525"/>
    <property type="match status" value="1"/>
</dbReference>
<name>A0A2A6BAS7_PRIPA</name>
<feature type="region of interest" description="Disordered" evidence="1">
    <location>
        <begin position="356"/>
        <end position="389"/>
    </location>
</feature>
<evidence type="ECO:0000313" key="3">
    <source>
        <dbReference type="Proteomes" id="UP000005239"/>
    </source>
</evidence>
<gene>
    <name evidence="2" type="primary">WBGene00104897</name>
</gene>
<dbReference type="PANTHER" id="PTHR14289:SF16">
    <property type="entry name" value="POLYMERASE DELTA-INTERACTING PROTEIN 2"/>
    <property type="match status" value="1"/>
</dbReference>
<accession>A0A8R1YCX0</accession>
<dbReference type="PANTHER" id="PTHR14289">
    <property type="entry name" value="F-BOX ONLY PROTEIN 3"/>
    <property type="match status" value="1"/>
</dbReference>
<dbReference type="Gene3D" id="2.60.40.1470">
    <property type="entry name" value="ApaG domain"/>
    <property type="match status" value="1"/>
</dbReference>
<reference evidence="3" key="1">
    <citation type="journal article" date="2008" name="Nat. Genet.">
        <title>The Pristionchus pacificus genome provides a unique perspective on nematode lifestyle and parasitism.</title>
        <authorList>
            <person name="Dieterich C."/>
            <person name="Clifton S.W."/>
            <person name="Schuster L.N."/>
            <person name="Chinwalla A."/>
            <person name="Delehaunty K."/>
            <person name="Dinkelacker I."/>
            <person name="Fulton L."/>
            <person name="Fulton R."/>
            <person name="Godfrey J."/>
            <person name="Minx P."/>
            <person name="Mitreva M."/>
            <person name="Roeseler W."/>
            <person name="Tian H."/>
            <person name="Witte H."/>
            <person name="Yang S.P."/>
            <person name="Wilson R.K."/>
            <person name="Sommer R.J."/>
        </authorList>
    </citation>
    <scope>NUCLEOTIDE SEQUENCE [LARGE SCALE GENOMIC DNA]</scope>
    <source>
        <strain evidence="3">PS312</strain>
    </source>
</reference>
<dbReference type="GO" id="GO:0005634">
    <property type="term" value="C:nucleus"/>
    <property type="evidence" value="ECO:0000318"/>
    <property type="project" value="GO_Central"/>
</dbReference>
<dbReference type="SMART" id="SM00992">
    <property type="entry name" value="YccV-like"/>
    <property type="match status" value="1"/>
</dbReference>
<dbReference type="InterPro" id="IPR007474">
    <property type="entry name" value="ApaG_domain"/>
</dbReference>
<dbReference type="SUPFAM" id="SSF110069">
    <property type="entry name" value="ApaG-like"/>
    <property type="match status" value="1"/>
</dbReference>
<reference evidence="2" key="2">
    <citation type="submission" date="2022-06" db="UniProtKB">
        <authorList>
            <consortium name="EnsemblMetazoa"/>
        </authorList>
    </citation>
    <scope>IDENTIFICATION</scope>
    <source>
        <strain evidence="2">PS312</strain>
    </source>
</reference>
<dbReference type="InterPro" id="IPR036623">
    <property type="entry name" value="Hemimethylated_DNA-bd_sf"/>
</dbReference>
<evidence type="ECO:0000313" key="2">
    <source>
        <dbReference type="EnsemblMetazoa" id="PPA15343.1"/>
    </source>
</evidence>
<dbReference type="GO" id="GO:0042645">
    <property type="term" value="C:mitochondrial nucleoid"/>
    <property type="evidence" value="ECO:0000318"/>
    <property type="project" value="GO_Central"/>
</dbReference>
<dbReference type="PROSITE" id="PS51087">
    <property type="entry name" value="APAG"/>
    <property type="match status" value="1"/>
</dbReference>
<protein>
    <submittedName>
        <fullName evidence="2">Tag-307 protein</fullName>
    </submittedName>
</protein>
<dbReference type="InterPro" id="IPR036767">
    <property type="entry name" value="ApaG_sf"/>
</dbReference>
<keyword evidence="3" id="KW-1185">Reference proteome</keyword>